<sequence length="52" mass="6368">MTRGNLKKLEIRVVENVPIKKITYEEMKEYQEKHNKENWDIICEVMKKLSKM</sequence>
<protein>
    <submittedName>
        <fullName evidence="1">Uncharacterized protein</fullName>
    </submittedName>
</protein>
<reference evidence="1" key="1">
    <citation type="journal article" date="2021" name="Infect. Genet. Evol.">
        <title>Novel prophage-like sequences in Mycoplasma anserisalpingitidis.</title>
        <authorList>
            <person name="Kovacs A.B."/>
            <person name="Wehmann E."/>
            <person name="Svab D."/>
            <person name="Beko K."/>
            <person name="Grozner D."/>
            <person name="Mitter A."/>
            <person name="Bali K."/>
            <person name="Morrow C.J."/>
            <person name="Banyai K."/>
            <person name="Gyuranecz M."/>
        </authorList>
    </citation>
    <scope>NUCLEOTIDE SEQUENCE</scope>
    <source>
        <strain evidence="1">MYCAV669</strain>
    </source>
</reference>
<dbReference type="EMBL" id="MT872813">
    <property type="protein sequence ID" value="QWS78951.1"/>
    <property type="molecule type" value="Genomic_DNA"/>
</dbReference>
<accession>A0A8F2DF31</accession>
<dbReference type="AlphaFoldDB" id="A0A8F2DF31"/>
<name>A0A8F2DF31_9MOLU</name>
<evidence type="ECO:0000313" key="1">
    <source>
        <dbReference type="EMBL" id="QWS78951.1"/>
    </source>
</evidence>
<proteinExistence type="predicted"/>
<organism evidence="1">
    <name type="scientific">Mycoplasma anserisalpingitidis</name>
    <dbReference type="NCBI Taxonomy" id="519450"/>
    <lineage>
        <taxon>Bacteria</taxon>
        <taxon>Bacillati</taxon>
        <taxon>Mycoplasmatota</taxon>
        <taxon>Mollicutes</taxon>
        <taxon>Mycoplasmataceae</taxon>
        <taxon>Mycoplasma</taxon>
    </lineage>
</organism>